<keyword evidence="2" id="KW-1185">Reference proteome</keyword>
<reference evidence="1 2" key="1">
    <citation type="journal article" date="2012" name="PLoS ONE">
        <title>Functional divergence in the genus oenococcus as predicted by genome sequencing of the newly-described species, Oenococcus kitaharae.</title>
        <authorList>
            <person name="Borneman A.R."/>
            <person name="McCarthy J.M."/>
            <person name="Chambers P.J."/>
            <person name="Bartowsky E.J."/>
        </authorList>
    </citation>
    <scope>NUCLEOTIDE SEQUENCE [LARGE SCALE GENOMIC DNA]</scope>
    <source>
        <strain evidence="2">DSM17330</strain>
    </source>
</reference>
<protein>
    <submittedName>
        <fullName evidence="1">Uncharacterized protein</fullName>
    </submittedName>
</protein>
<comment type="caution">
    <text evidence="1">The sequence shown here is derived from an EMBL/GenBank/DDBJ whole genome shotgun (WGS) entry which is preliminary data.</text>
</comment>
<dbReference type="EMBL" id="AFVZ01000001">
    <property type="protein sequence ID" value="EHN59069.1"/>
    <property type="molecule type" value="Genomic_DNA"/>
</dbReference>
<name>G9WJM4_9LACO</name>
<sequence>MIGFADGSTASCPDLAAAVSGALKDCPLLTARYTSPEAKNTFKLALSSKDIQAKIVLKGIEKMTNRRSHFYNMKINNP</sequence>
<dbReference type="HOGENOM" id="CLU_2618536_0_0_9"/>
<accession>G9WJM4</accession>
<dbReference type="Proteomes" id="UP000004959">
    <property type="component" value="Chromosome"/>
</dbReference>
<gene>
    <name evidence="1" type="ORF">OKIT_0966</name>
</gene>
<dbReference type="PATRIC" id="fig|1045004.4.peg.965"/>
<proteinExistence type="predicted"/>
<organism evidence="1 2">
    <name type="scientific">Oenococcus kitaharae DSM 17330</name>
    <dbReference type="NCBI Taxonomy" id="1045004"/>
    <lineage>
        <taxon>Bacteria</taxon>
        <taxon>Bacillati</taxon>
        <taxon>Bacillota</taxon>
        <taxon>Bacilli</taxon>
        <taxon>Lactobacillales</taxon>
        <taxon>Lactobacillaceae</taxon>
        <taxon>Oenococcus</taxon>
    </lineage>
</organism>
<evidence type="ECO:0000313" key="1">
    <source>
        <dbReference type="EMBL" id="EHN59069.1"/>
    </source>
</evidence>
<dbReference type="AlphaFoldDB" id="G9WJM4"/>
<evidence type="ECO:0000313" key="2">
    <source>
        <dbReference type="Proteomes" id="UP000004959"/>
    </source>
</evidence>